<name>A0A2R6Y283_9BACL</name>
<feature type="transmembrane region" description="Helical" evidence="12">
    <location>
        <begin position="167"/>
        <end position="188"/>
    </location>
</feature>
<gene>
    <name evidence="14" type="ORF">BSOLF_2710</name>
</gene>
<feature type="transmembrane region" description="Helical" evidence="12">
    <location>
        <begin position="6"/>
        <end position="25"/>
    </location>
</feature>
<dbReference type="InterPro" id="IPR008915">
    <property type="entry name" value="Peptidase_M50"/>
</dbReference>
<keyword evidence="10" id="KW-0482">Metalloprotease</keyword>
<reference evidence="15" key="1">
    <citation type="journal article" date="2018" name="Sci. Rep.">
        <title>Lignite coal burning seam in the remote Altai Mountains harbors a hydrogen-driven thermophilic microbial community.</title>
        <authorList>
            <person name="Kadnikov V.V."/>
            <person name="Mardanov A.V."/>
            <person name="Ivasenko D.A."/>
            <person name="Antsiferov D.V."/>
            <person name="Beletsky A.V."/>
            <person name="Karnachuk O.V."/>
            <person name="Ravin N.V."/>
        </authorList>
    </citation>
    <scope>NUCLEOTIDE SEQUENCE [LARGE SCALE GENOMIC DNA]</scope>
</reference>
<feature type="transmembrane region" description="Helical" evidence="12">
    <location>
        <begin position="100"/>
        <end position="117"/>
    </location>
</feature>
<evidence type="ECO:0000256" key="6">
    <source>
        <dbReference type="ARBA" id="ARBA00022723"/>
    </source>
</evidence>
<organism evidence="14 15">
    <name type="scientific">Candidatus Carbonibacillus altaicus</name>
    <dbReference type="NCBI Taxonomy" id="2163959"/>
    <lineage>
        <taxon>Bacteria</taxon>
        <taxon>Bacillati</taxon>
        <taxon>Bacillota</taxon>
        <taxon>Bacilli</taxon>
        <taxon>Bacillales</taxon>
        <taxon>Candidatus Carbonibacillus</taxon>
    </lineage>
</organism>
<dbReference type="PANTHER" id="PTHR39188:SF3">
    <property type="entry name" value="STAGE IV SPORULATION PROTEIN FB"/>
    <property type="match status" value="1"/>
</dbReference>
<dbReference type="PANTHER" id="PTHR39188">
    <property type="entry name" value="MEMBRANE-ASSOCIATED ZINC METALLOPROTEASE M50B"/>
    <property type="match status" value="1"/>
</dbReference>
<evidence type="ECO:0000256" key="1">
    <source>
        <dbReference type="ARBA" id="ARBA00001947"/>
    </source>
</evidence>
<evidence type="ECO:0000313" key="15">
    <source>
        <dbReference type="Proteomes" id="UP000244338"/>
    </source>
</evidence>
<dbReference type="GO" id="GO:0006508">
    <property type="term" value="P:proteolysis"/>
    <property type="evidence" value="ECO:0007669"/>
    <property type="project" value="UniProtKB-KW"/>
</dbReference>
<evidence type="ECO:0000256" key="4">
    <source>
        <dbReference type="ARBA" id="ARBA00022670"/>
    </source>
</evidence>
<dbReference type="Proteomes" id="UP000244338">
    <property type="component" value="Unassembled WGS sequence"/>
</dbReference>
<evidence type="ECO:0000256" key="12">
    <source>
        <dbReference type="SAM" id="Phobius"/>
    </source>
</evidence>
<evidence type="ECO:0000259" key="13">
    <source>
        <dbReference type="Pfam" id="PF02163"/>
    </source>
</evidence>
<dbReference type="Pfam" id="PF02163">
    <property type="entry name" value="Peptidase_M50"/>
    <property type="match status" value="1"/>
</dbReference>
<evidence type="ECO:0000256" key="10">
    <source>
        <dbReference type="ARBA" id="ARBA00023049"/>
    </source>
</evidence>
<comment type="caution">
    <text evidence="14">The sequence shown here is derived from an EMBL/GenBank/DDBJ whole genome shotgun (WGS) entry which is preliminary data.</text>
</comment>
<dbReference type="EMBL" id="PEBX01000020">
    <property type="protein sequence ID" value="PTQ56742.1"/>
    <property type="molecule type" value="Genomic_DNA"/>
</dbReference>
<feature type="domain" description="Peptidase M50" evidence="13">
    <location>
        <begin position="16"/>
        <end position="85"/>
    </location>
</feature>
<comment type="subcellular location">
    <subcellularLocation>
        <location evidence="2">Membrane</location>
        <topology evidence="2">Multi-pass membrane protein</topology>
    </subcellularLocation>
</comment>
<feature type="transmembrane region" description="Helical" evidence="12">
    <location>
        <begin position="67"/>
        <end position="88"/>
    </location>
</feature>
<comment type="similarity">
    <text evidence="3">Belongs to the peptidase M50B family.</text>
</comment>
<sequence>MLVLALGALSGRWFELVTLFTLVLIHEWAHAVCARVLGWEVHSVVLLPFGGALYVTPPPLAPPWQEVAIALAGPLVHVPLIVLGWFWTASHLWQPEMGRFWFEGNAMLFLFNLLPLYPLDGGRIVLSLLTLILPYRFALMTVYGVTVFLSVLFALTILFLPAFGYALSGSLSALLMLPYVVAASIGAFRQLNYTMHRFFLERYMYLEAVRSYQVCRTQVKGHWTMGRALRTVYRCYYHVYDRASDRVYERTVHNRLIRSKIRIFLPDDGCYPLEEANILALYFTAGSANMTFSEWEAEHCQSSR</sequence>
<keyword evidence="4" id="KW-0645">Protease</keyword>
<dbReference type="AlphaFoldDB" id="A0A2R6Y283"/>
<keyword evidence="6" id="KW-0479">Metal-binding</keyword>
<dbReference type="GO" id="GO:0008237">
    <property type="term" value="F:metallopeptidase activity"/>
    <property type="evidence" value="ECO:0007669"/>
    <property type="project" value="UniProtKB-KW"/>
</dbReference>
<evidence type="ECO:0000256" key="7">
    <source>
        <dbReference type="ARBA" id="ARBA00022801"/>
    </source>
</evidence>
<accession>A0A2R6Y283</accession>
<keyword evidence="5 12" id="KW-0812">Transmembrane</keyword>
<keyword evidence="9 12" id="KW-1133">Transmembrane helix</keyword>
<keyword evidence="8" id="KW-0862">Zinc</keyword>
<protein>
    <submittedName>
        <fullName evidence="14">Stage IV sporulation pro-sigma-K processing enzyme (SpoIVFB)</fullName>
    </submittedName>
</protein>
<evidence type="ECO:0000256" key="9">
    <source>
        <dbReference type="ARBA" id="ARBA00022989"/>
    </source>
</evidence>
<evidence type="ECO:0000256" key="2">
    <source>
        <dbReference type="ARBA" id="ARBA00004141"/>
    </source>
</evidence>
<evidence type="ECO:0000256" key="8">
    <source>
        <dbReference type="ARBA" id="ARBA00022833"/>
    </source>
</evidence>
<dbReference type="GO" id="GO:0046872">
    <property type="term" value="F:metal ion binding"/>
    <property type="evidence" value="ECO:0007669"/>
    <property type="project" value="UniProtKB-KW"/>
</dbReference>
<comment type="cofactor">
    <cofactor evidence="1">
        <name>Zn(2+)</name>
        <dbReference type="ChEBI" id="CHEBI:29105"/>
    </cofactor>
</comment>
<evidence type="ECO:0000256" key="11">
    <source>
        <dbReference type="ARBA" id="ARBA00023136"/>
    </source>
</evidence>
<keyword evidence="7" id="KW-0378">Hydrolase</keyword>
<feature type="transmembrane region" description="Helical" evidence="12">
    <location>
        <begin position="37"/>
        <end position="55"/>
    </location>
</feature>
<evidence type="ECO:0000256" key="5">
    <source>
        <dbReference type="ARBA" id="ARBA00022692"/>
    </source>
</evidence>
<evidence type="ECO:0000313" key="14">
    <source>
        <dbReference type="EMBL" id="PTQ56742.1"/>
    </source>
</evidence>
<dbReference type="GO" id="GO:0016020">
    <property type="term" value="C:membrane"/>
    <property type="evidence" value="ECO:0007669"/>
    <property type="project" value="UniProtKB-SubCell"/>
</dbReference>
<keyword evidence="11 12" id="KW-0472">Membrane</keyword>
<feature type="transmembrane region" description="Helical" evidence="12">
    <location>
        <begin position="137"/>
        <end position="160"/>
    </location>
</feature>
<proteinExistence type="inferred from homology"/>
<evidence type="ECO:0000256" key="3">
    <source>
        <dbReference type="ARBA" id="ARBA00007931"/>
    </source>
</evidence>